<feature type="repeat" description="ANK" evidence="3">
    <location>
        <begin position="1197"/>
        <end position="1229"/>
    </location>
</feature>
<dbReference type="EMBL" id="LKAJ02000001">
    <property type="protein sequence ID" value="MCS5710661.1"/>
    <property type="molecule type" value="Genomic_DNA"/>
</dbReference>
<gene>
    <name evidence="6" type="ORF">HT99x_004405</name>
    <name evidence="5" type="ORF">HT99x_02242</name>
</gene>
<proteinExistence type="predicted"/>
<evidence type="ECO:0000256" key="1">
    <source>
        <dbReference type="ARBA" id="ARBA00022737"/>
    </source>
</evidence>
<name>A0A0Q9YVX3_9GAMM</name>
<dbReference type="STRING" id="295108.HT99x_02242"/>
<keyword evidence="2 3" id="KW-0040">ANK repeat</keyword>
<dbReference type="PROSITE" id="PS50297">
    <property type="entry name" value="ANK_REP_REGION"/>
    <property type="match status" value="1"/>
</dbReference>
<protein>
    <submittedName>
        <fullName evidence="6">Ankyrin repeat domain-containing protein</fullName>
    </submittedName>
    <submittedName>
        <fullName evidence="5">Ankyrin repeats (3 copies)</fullName>
    </submittedName>
</protein>
<evidence type="ECO:0000256" key="2">
    <source>
        <dbReference type="ARBA" id="ARBA00023043"/>
    </source>
</evidence>
<sequence length="1291" mass="146093">MSEELHDFIAENSDSLQALLPGYDLATLVNQQNSNELKSYLLSGREGMRVIDKIIEPSKNLADAALKKHFLVQMVKKLLPEDWNEIIRDSALIDKYFKNDLQPDWLIECLMSNLPNNNTKIAILTKKVTYQGYDTTLALTDKIPFEKILAIIHSLNDDEKKKVILTQASDFTLLHRAEYDGKLDLLLDSIENPEIKMDLANFLRPFKTRRVSTHFLGLKERGQTFNYQNNQSNKIDSQNFIFSGMRPHEAINVFNESLNDYQPSDDFLTEFDEIKDAFNHIDFYASLGAQVKKHDDYYKKNKFVILPSGWRGHSITIAATNEFLIVGNRGQGLHPKGGCIIYPLVHPLTKEDIKIFCGKSSQQVIEQHIRNIVQKDDIEQPVIFHAFPLKAQKYGTCAIANKKAAIAGLLPLLKAQRSTQVLTAFASDLLNETNQEYKRFTYATRLSRLQELLDELNSDQSNKKMLLEGVIDYCNQHLDFKSELEEKLIQQMVHAVPEASWEDFFKQLSLEAKITIRHLKNCAMGSSLPPFIKALVNKESIIKPEVFASLYEYLEQAHPGEFEAFLSYIVDKRGLRETPLILAVKAGNLDYARKIIQNKTEIESEVYSVALDNAQWDIVKLLIENNIKIDNIVLTKILQSENHEIINNLFTKHPELIKNAMCYAGNCSCDLAAFLLECGADVNASDQSGKTPLMAAIEANNSLLYHFLIANRADINIQTARGTPLRVACNSLTEEHSDIFLHLISQDAKMPPLRRRGRLEIISDVLLHTAIRLNLTHYAQSLIATSDEIITQSSHELPPLMLAIKYNNIELVKSVLERINELCGEDNLDEKIEGMIQDVSDGLPFAIENKHIEIAKLFINMIAGEVVISDRELVAIIEKAIKLKQSDIAIEMLEKFSNIIQSDSAYKEMLNLAIENNAIEVVNKLLEKRDPNTLSWGTYEDPLNAILTQENMDMMQVWFDKFPDSIRNSLLYGSVYKNNDLAMFLIENGANINAVGEERLTPLLLTIIDGNHKFFKELLKRKVNLNQDGFRVSALILALENKRWEMAYLLIREGAHIEVDSDFIKKHLMTIIKEAKLFPNIAISLIAQMSEQDINSIMDEHQSTALLLAAEEGPPSVVRAILAKNPNIDYQNALGNDALMCAVMSNQRNIALDLLRNGAKTVSTNTENKTPLMHVNNLKLAKALIARGVPIEQCDKNGQSAIYYALQNGRVDIISELIEHTTDSYLYDEFSKSSTLNLFNKLPHKAQNAILNSLREKLTDDQLDALKLTNPESKNARNGITSTSGMMRPRS</sequence>
<feature type="compositionally biased region" description="Polar residues" evidence="4">
    <location>
        <begin position="1270"/>
        <end position="1285"/>
    </location>
</feature>
<accession>A0A0Q9YVX3</accession>
<dbReference type="EMBL" id="LKAJ01000009">
    <property type="protein sequence ID" value="KRG20753.1"/>
    <property type="molecule type" value="Genomic_DNA"/>
</dbReference>
<dbReference type="InterPro" id="IPR002110">
    <property type="entry name" value="Ankyrin_rpt"/>
</dbReference>
<dbReference type="OrthoDB" id="5648496at2"/>
<dbReference type="Pfam" id="PF12796">
    <property type="entry name" value="Ank_2"/>
    <property type="match status" value="3"/>
</dbReference>
<dbReference type="SUPFAM" id="SSF48403">
    <property type="entry name" value="Ankyrin repeat"/>
    <property type="match status" value="3"/>
</dbReference>
<comment type="caution">
    <text evidence="5">The sequence shown here is derived from an EMBL/GenBank/DDBJ whole genome shotgun (WGS) entry which is preliminary data.</text>
</comment>
<keyword evidence="7" id="KW-1185">Reference proteome</keyword>
<dbReference type="Gene3D" id="1.25.40.20">
    <property type="entry name" value="Ankyrin repeat-containing domain"/>
    <property type="match status" value="3"/>
</dbReference>
<dbReference type="PANTHER" id="PTHR24198">
    <property type="entry name" value="ANKYRIN REPEAT AND PROTEIN KINASE DOMAIN-CONTAINING PROTEIN"/>
    <property type="match status" value="1"/>
</dbReference>
<dbReference type="PROSITE" id="PS50088">
    <property type="entry name" value="ANK_REPEAT"/>
    <property type="match status" value="2"/>
</dbReference>
<evidence type="ECO:0000313" key="6">
    <source>
        <dbReference type="EMBL" id="MCS5710661.1"/>
    </source>
</evidence>
<dbReference type="SMART" id="SM00248">
    <property type="entry name" value="ANK"/>
    <property type="match status" value="13"/>
</dbReference>
<evidence type="ECO:0000313" key="5">
    <source>
        <dbReference type="EMBL" id="KRG20753.1"/>
    </source>
</evidence>
<organism evidence="5">
    <name type="scientific">Candidatus Berkiella aquae</name>
    <dbReference type="NCBI Taxonomy" id="295108"/>
    <lineage>
        <taxon>Bacteria</taxon>
        <taxon>Pseudomonadati</taxon>
        <taxon>Pseudomonadota</taxon>
        <taxon>Gammaproteobacteria</taxon>
        <taxon>Candidatus Berkiellales</taxon>
        <taxon>Candidatus Berkiellaceae</taxon>
        <taxon>Candidatus Berkiella</taxon>
    </lineage>
</organism>
<reference evidence="6" key="2">
    <citation type="journal article" date="2016" name="Genome Announc.">
        <title>Draft Genome Sequences of Two Novel Amoeba-Resistant Intranuclear Bacteria, 'Candidatus Berkiella cookevillensis' and 'Candidatus Berkiella aquae'.</title>
        <authorList>
            <person name="Mehari Y.T."/>
            <person name="Arivett B.A."/>
            <person name="Farone A.L."/>
            <person name="Gunderson J.H."/>
            <person name="Farone M.B."/>
        </authorList>
    </citation>
    <scope>NUCLEOTIDE SEQUENCE</scope>
    <source>
        <strain evidence="6">HT99</strain>
    </source>
</reference>
<feature type="repeat" description="ANK" evidence="3">
    <location>
        <begin position="688"/>
        <end position="720"/>
    </location>
</feature>
<dbReference type="RefSeq" id="WP_075066854.1">
    <property type="nucleotide sequence ID" value="NZ_LKAJ02000001.1"/>
</dbReference>
<feature type="region of interest" description="Disordered" evidence="4">
    <location>
        <begin position="1268"/>
        <end position="1291"/>
    </location>
</feature>
<dbReference type="Proteomes" id="UP000051497">
    <property type="component" value="Unassembled WGS sequence"/>
</dbReference>
<reference evidence="5" key="1">
    <citation type="submission" date="2015-09" db="EMBL/GenBank/DDBJ databases">
        <title>Draft Genome Sequences of Two Novel Amoeba-resistant Intranuclear Bacteria, Candidatus Berkiella cookevillensis and Candidatus Berkiella aquae.</title>
        <authorList>
            <person name="Mehari Y.T."/>
            <person name="Arivett B.A."/>
            <person name="Farone A.L."/>
            <person name="Gunderson J.H."/>
            <person name="Farone M.B."/>
        </authorList>
    </citation>
    <scope>NUCLEOTIDE SEQUENCE [LARGE SCALE GENOMIC DNA]</scope>
    <source>
        <strain evidence="5">HT99</strain>
    </source>
</reference>
<keyword evidence="1" id="KW-0677">Repeat</keyword>
<dbReference type="InterPro" id="IPR036770">
    <property type="entry name" value="Ankyrin_rpt-contain_sf"/>
</dbReference>
<dbReference type="Pfam" id="PF13637">
    <property type="entry name" value="Ank_4"/>
    <property type="match status" value="1"/>
</dbReference>
<dbReference type="PANTHER" id="PTHR24198:SF165">
    <property type="entry name" value="ANKYRIN REPEAT-CONTAINING PROTEIN-RELATED"/>
    <property type="match status" value="1"/>
</dbReference>
<reference evidence="6" key="3">
    <citation type="submission" date="2021-06" db="EMBL/GenBank/DDBJ databases">
        <title>Genomic Description and Analysis of Intracellular Bacteria, Candidatus Berkiella cookevillensis and Candidatus Berkiella aquae.</title>
        <authorList>
            <person name="Kidane D.T."/>
            <person name="Mehari Y.T."/>
            <person name="Rice F.C."/>
            <person name="Arivett B.A."/>
            <person name="Farone A.L."/>
            <person name="Berk S.G."/>
            <person name="Farone M.B."/>
        </authorList>
    </citation>
    <scope>NUCLEOTIDE SEQUENCE</scope>
    <source>
        <strain evidence="6">HT99</strain>
    </source>
</reference>
<evidence type="ECO:0000256" key="4">
    <source>
        <dbReference type="SAM" id="MobiDB-lite"/>
    </source>
</evidence>
<evidence type="ECO:0000313" key="7">
    <source>
        <dbReference type="Proteomes" id="UP000051497"/>
    </source>
</evidence>
<evidence type="ECO:0000256" key="3">
    <source>
        <dbReference type="PROSITE-ProRule" id="PRU00023"/>
    </source>
</evidence>